<gene>
    <name evidence="1" type="ORF">BST13_32440</name>
</gene>
<sequence>MKGIVRTVAQLDSAAPVLVQQLACTEPDCPPVETVIAILGPPRRTWKFPKPTIDVAVAELRAALVAYPDGDHHDHRDHRD</sequence>
<accession>A0A1X0A7L0</accession>
<dbReference type="AlphaFoldDB" id="A0A1X0A7L0"/>
<protein>
    <submittedName>
        <fullName evidence="1">Uncharacterized protein</fullName>
    </submittedName>
</protein>
<dbReference type="STRING" id="1927124.BST13_32440"/>
<organism evidence="1 2">
    <name type="scientific">Mycobacterium aquaticum</name>
    <dbReference type="NCBI Taxonomy" id="1927124"/>
    <lineage>
        <taxon>Bacteria</taxon>
        <taxon>Bacillati</taxon>
        <taxon>Actinomycetota</taxon>
        <taxon>Actinomycetes</taxon>
        <taxon>Mycobacteriales</taxon>
        <taxon>Mycobacteriaceae</taxon>
        <taxon>Mycobacterium</taxon>
    </lineage>
</organism>
<comment type="caution">
    <text evidence="1">The sequence shown here is derived from an EMBL/GenBank/DDBJ whole genome shotgun (WGS) entry which is preliminary data.</text>
</comment>
<dbReference type="EMBL" id="MVHF01000051">
    <property type="protein sequence ID" value="ORA26049.1"/>
    <property type="molecule type" value="Genomic_DNA"/>
</dbReference>
<dbReference type="Proteomes" id="UP000192448">
    <property type="component" value="Unassembled WGS sequence"/>
</dbReference>
<name>A0A1X0A7L0_9MYCO</name>
<evidence type="ECO:0000313" key="1">
    <source>
        <dbReference type="EMBL" id="ORA26049.1"/>
    </source>
</evidence>
<proteinExistence type="predicted"/>
<reference evidence="1 2" key="1">
    <citation type="submission" date="2017-02" db="EMBL/GenBank/DDBJ databases">
        <title>The new phylogeny of genus Mycobacterium.</title>
        <authorList>
            <person name="Tortoli E."/>
            <person name="Trovato A."/>
            <person name="Cirillo D.M."/>
        </authorList>
    </citation>
    <scope>NUCLEOTIDE SEQUENCE [LARGE SCALE GENOMIC DNA]</scope>
    <source>
        <strain evidence="1 2">RW6</strain>
    </source>
</reference>
<evidence type="ECO:0000313" key="2">
    <source>
        <dbReference type="Proteomes" id="UP000192448"/>
    </source>
</evidence>
<keyword evidence="2" id="KW-1185">Reference proteome</keyword>